<dbReference type="GO" id="GO:0005975">
    <property type="term" value="P:carbohydrate metabolic process"/>
    <property type="evidence" value="ECO:0007669"/>
    <property type="project" value="InterPro"/>
</dbReference>
<evidence type="ECO:0000256" key="5">
    <source>
        <dbReference type="ARBA" id="ARBA00022622"/>
    </source>
</evidence>
<evidence type="ECO:0000256" key="7">
    <source>
        <dbReference type="ARBA" id="ARBA00022679"/>
    </source>
</evidence>
<keyword evidence="9" id="KW-0378">Hydrolase</keyword>
<protein>
    <recommendedName>
        <fullName evidence="3">chitinase</fullName>
        <ecNumber evidence="3">3.2.1.14</ecNumber>
    </recommendedName>
</protein>
<dbReference type="GeneID" id="83206179"/>
<evidence type="ECO:0000256" key="16">
    <source>
        <dbReference type="SAM" id="Phobius"/>
    </source>
</evidence>
<dbReference type="GO" id="GO:0008843">
    <property type="term" value="F:endochitinase activity"/>
    <property type="evidence" value="ECO:0007669"/>
    <property type="project" value="UniProtKB-EC"/>
</dbReference>
<evidence type="ECO:0000256" key="11">
    <source>
        <dbReference type="ARBA" id="ARBA00023180"/>
    </source>
</evidence>
<reference evidence="19" key="1">
    <citation type="submission" date="2022-11" db="EMBL/GenBank/DDBJ databases">
        <authorList>
            <person name="Petersen C."/>
        </authorList>
    </citation>
    <scope>NUCLEOTIDE SEQUENCE</scope>
    <source>
        <strain evidence="19">IBT 19713</strain>
    </source>
</reference>
<evidence type="ECO:0000256" key="15">
    <source>
        <dbReference type="ARBA" id="ARBA00038074"/>
    </source>
</evidence>
<dbReference type="PANTHER" id="PTHR10963:SF27">
    <property type="entry name" value="GLYCOSIDASE-RELATED"/>
    <property type="match status" value="1"/>
</dbReference>
<keyword evidence="12" id="KW-0449">Lipoprotein</keyword>
<keyword evidence="5" id="KW-0336">GPI-anchor</keyword>
<feature type="signal peptide" evidence="17">
    <location>
        <begin position="1"/>
        <end position="16"/>
    </location>
</feature>
<evidence type="ECO:0000256" key="17">
    <source>
        <dbReference type="SAM" id="SignalP"/>
    </source>
</evidence>
<dbReference type="PANTHER" id="PTHR10963">
    <property type="entry name" value="GLYCOSYL HYDROLASE-RELATED"/>
    <property type="match status" value="1"/>
</dbReference>
<comment type="caution">
    <text evidence="19">The sequence shown here is derived from an EMBL/GenBank/DDBJ whole genome shotgun (WGS) entry which is preliminary data.</text>
</comment>
<comment type="catalytic activity">
    <reaction evidence="1">
        <text>Random endo-hydrolysis of N-acetyl-beta-D-glucosaminide (1-&gt;4)-beta-linkages in chitin and chitodextrins.</text>
        <dbReference type="EC" id="3.2.1.14"/>
    </reaction>
</comment>
<evidence type="ECO:0000256" key="1">
    <source>
        <dbReference type="ARBA" id="ARBA00000822"/>
    </source>
</evidence>
<accession>A0A9W9NID2</accession>
<dbReference type="GO" id="GO:0005886">
    <property type="term" value="C:plasma membrane"/>
    <property type="evidence" value="ECO:0007669"/>
    <property type="project" value="UniProtKB-SubCell"/>
</dbReference>
<dbReference type="SUPFAM" id="SSF49899">
    <property type="entry name" value="Concanavalin A-like lectins/glucanases"/>
    <property type="match status" value="1"/>
</dbReference>
<dbReference type="InterPro" id="IPR013320">
    <property type="entry name" value="ConA-like_dom_sf"/>
</dbReference>
<evidence type="ECO:0000256" key="14">
    <source>
        <dbReference type="ARBA" id="ARBA00023316"/>
    </source>
</evidence>
<dbReference type="InterPro" id="IPR000757">
    <property type="entry name" value="Beta-glucanase-like"/>
</dbReference>
<sequence length="371" mass="41535">MRSFFLLAALALGAAAQTWTSCNPLNQTCPPDTALGTEHTWYMNSTSKIDTDIWNMTNSMPPTYTDDGADFTLSKEGEAVLVTSNFYIFFGVVESWVKMSPGVGMISSVVLESDDLDEIDWEWVGNDTNSVQTDFFGKGNTTTYGRGTTFPVENAASEWHNYTTYWTSGYLEWWVDGQLARNLTYDDPLTLGGTNYPQTPCRIKVSIWPAGLPGVSKWTIQWAGGLVNWDEAPFTMSVKSIRAKDFHSGKEYIYGNRSGSYQSIKVIDGNSTIADDLNKKPSESVSDKWNKLPEGAHIGVYVAAGVVGAIAVAGFLFWCLRQRRNGRLENALGDNQHANERDEMQNYQNDWKQSEWRATEWRNSGYGQIRS</sequence>
<dbReference type="Proteomes" id="UP001150941">
    <property type="component" value="Unassembled WGS sequence"/>
</dbReference>
<keyword evidence="8 17" id="KW-0732">Signal</keyword>
<dbReference type="EC" id="3.2.1.14" evidence="3"/>
<evidence type="ECO:0000256" key="8">
    <source>
        <dbReference type="ARBA" id="ARBA00022729"/>
    </source>
</evidence>
<dbReference type="AlphaFoldDB" id="A0A9W9NID2"/>
<proteinExistence type="inferred from homology"/>
<dbReference type="GO" id="GO:0016757">
    <property type="term" value="F:glycosyltransferase activity"/>
    <property type="evidence" value="ECO:0007669"/>
    <property type="project" value="UniProtKB-KW"/>
</dbReference>
<dbReference type="Gene3D" id="2.60.120.200">
    <property type="match status" value="1"/>
</dbReference>
<keyword evidence="6" id="KW-0328">Glycosyltransferase</keyword>
<name>A0A9W9NID2_9EURO</name>
<evidence type="ECO:0000256" key="4">
    <source>
        <dbReference type="ARBA" id="ARBA00022475"/>
    </source>
</evidence>
<dbReference type="GO" id="GO:0098552">
    <property type="term" value="C:side of membrane"/>
    <property type="evidence" value="ECO:0007669"/>
    <property type="project" value="UniProtKB-KW"/>
</dbReference>
<organism evidence="19 20">
    <name type="scientific">Penicillium chermesinum</name>
    <dbReference type="NCBI Taxonomy" id="63820"/>
    <lineage>
        <taxon>Eukaryota</taxon>
        <taxon>Fungi</taxon>
        <taxon>Dikarya</taxon>
        <taxon>Ascomycota</taxon>
        <taxon>Pezizomycotina</taxon>
        <taxon>Eurotiomycetes</taxon>
        <taxon>Eurotiomycetidae</taxon>
        <taxon>Eurotiales</taxon>
        <taxon>Aspergillaceae</taxon>
        <taxon>Penicillium</taxon>
    </lineage>
</organism>
<dbReference type="EMBL" id="JAPQKS010000007">
    <property type="protein sequence ID" value="KAJ5220376.1"/>
    <property type="molecule type" value="Genomic_DNA"/>
</dbReference>
<keyword evidence="16" id="KW-0812">Transmembrane</keyword>
<keyword evidence="14" id="KW-0961">Cell wall biogenesis/degradation</keyword>
<keyword evidence="16" id="KW-1133">Transmembrane helix</keyword>
<comment type="similarity">
    <text evidence="15">Belongs to the glycosyl hydrolase 16 family. CRH1 subfamily.</text>
</comment>
<dbReference type="GO" id="GO:0031505">
    <property type="term" value="P:fungal-type cell wall organization"/>
    <property type="evidence" value="ECO:0007669"/>
    <property type="project" value="TreeGrafter"/>
</dbReference>
<evidence type="ECO:0000256" key="3">
    <source>
        <dbReference type="ARBA" id="ARBA00012729"/>
    </source>
</evidence>
<evidence type="ECO:0000313" key="19">
    <source>
        <dbReference type="EMBL" id="KAJ5220376.1"/>
    </source>
</evidence>
<evidence type="ECO:0000256" key="10">
    <source>
        <dbReference type="ARBA" id="ARBA00023136"/>
    </source>
</evidence>
<feature type="chain" id="PRO_5040730230" description="chitinase" evidence="17">
    <location>
        <begin position="17"/>
        <end position="371"/>
    </location>
</feature>
<evidence type="ECO:0000259" key="18">
    <source>
        <dbReference type="PROSITE" id="PS51762"/>
    </source>
</evidence>
<feature type="domain" description="GH16" evidence="18">
    <location>
        <begin position="39"/>
        <end position="238"/>
    </location>
</feature>
<keyword evidence="10 16" id="KW-0472">Membrane</keyword>
<dbReference type="PROSITE" id="PS51257">
    <property type="entry name" value="PROKAR_LIPOPROTEIN"/>
    <property type="match status" value="1"/>
</dbReference>
<feature type="transmembrane region" description="Helical" evidence="16">
    <location>
        <begin position="298"/>
        <end position="320"/>
    </location>
</feature>
<dbReference type="GO" id="GO:0009277">
    <property type="term" value="C:fungal-type cell wall"/>
    <property type="evidence" value="ECO:0007669"/>
    <property type="project" value="TreeGrafter"/>
</dbReference>
<keyword evidence="20" id="KW-1185">Reference proteome</keyword>
<dbReference type="Pfam" id="PF00722">
    <property type="entry name" value="Glyco_hydro_16"/>
    <property type="match status" value="1"/>
</dbReference>
<evidence type="ECO:0000256" key="13">
    <source>
        <dbReference type="ARBA" id="ARBA00023295"/>
    </source>
</evidence>
<evidence type="ECO:0000256" key="6">
    <source>
        <dbReference type="ARBA" id="ARBA00022676"/>
    </source>
</evidence>
<evidence type="ECO:0000256" key="9">
    <source>
        <dbReference type="ARBA" id="ARBA00022801"/>
    </source>
</evidence>
<reference evidence="19" key="2">
    <citation type="journal article" date="2023" name="IMA Fungus">
        <title>Comparative genomic study of the Penicillium genus elucidates a diverse pangenome and 15 lateral gene transfer events.</title>
        <authorList>
            <person name="Petersen C."/>
            <person name="Sorensen T."/>
            <person name="Nielsen M.R."/>
            <person name="Sondergaard T.E."/>
            <person name="Sorensen J.L."/>
            <person name="Fitzpatrick D.A."/>
            <person name="Frisvad J.C."/>
            <person name="Nielsen K.L."/>
        </authorList>
    </citation>
    <scope>NUCLEOTIDE SEQUENCE</scope>
    <source>
        <strain evidence="19">IBT 19713</strain>
    </source>
</reference>
<dbReference type="PROSITE" id="PS51762">
    <property type="entry name" value="GH16_2"/>
    <property type="match status" value="1"/>
</dbReference>
<evidence type="ECO:0000256" key="2">
    <source>
        <dbReference type="ARBA" id="ARBA00004609"/>
    </source>
</evidence>
<gene>
    <name evidence="19" type="ORF">N7468_009580</name>
</gene>
<keyword evidence="4" id="KW-1003">Cell membrane</keyword>
<dbReference type="InterPro" id="IPR050546">
    <property type="entry name" value="Glycosyl_Hydrlase_16"/>
</dbReference>
<evidence type="ECO:0000313" key="20">
    <source>
        <dbReference type="Proteomes" id="UP001150941"/>
    </source>
</evidence>
<keyword evidence="13 19" id="KW-0326">Glycosidase</keyword>
<dbReference type="OrthoDB" id="4781at2759"/>
<keyword evidence="11" id="KW-0325">Glycoprotein</keyword>
<dbReference type="CDD" id="cd02183">
    <property type="entry name" value="GH16_fungal_CRH1_transglycosylase"/>
    <property type="match status" value="1"/>
</dbReference>
<keyword evidence="7" id="KW-0808">Transferase</keyword>
<comment type="subcellular location">
    <subcellularLocation>
        <location evidence="2">Cell membrane</location>
        <topology evidence="2">Lipid-anchor</topology>
        <topology evidence="2">GPI-anchor</topology>
    </subcellularLocation>
</comment>
<dbReference type="RefSeq" id="XP_058327206.1">
    <property type="nucleotide sequence ID" value="XM_058478876.1"/>
</dbReference>
<evidence type="ECO:0000256" key="12">
    <source>
        <dbReference type="ARBA" id="ARBA00023288"/>
    </source>
</evidence>